<dbReference type="EMBL" id="DUZY01000005">
    <property type="protein sequence ID" value="DAD38702.1"/>
    <property type="molecule type" value="Genomic_DNA"/>
</dbReference>
<proteinExistence type="predicted"/>
<gene>
    <name evidence="1" type="ORF">HUJ06_013024</name>
</gene>
<organism evidence="1 2">
    <name type="scientific">Nelumbo nucifera</name>
    <name type="common">Sacred lotus</name>
    <dbReference type="NCBI Taxonomy" id="4432"/>
    <lineage>
        <taxon>Eukaryota</taxon>
        <taxon>Viridiplantae</taxon>
        <taxon>Streptophyta</taxon>
        <taxon>Embryophyta</taxon>
        <taxon>Tracheophyta</taxon>
        <taxon>Spermatophyta</taxon>
        <taxon>Magnoliopsida</taxon>
        <taxon>Proteales</taxon>
        <taxon>Nelumbonaceae</taxon>
        <taxon>Nelumbo</taxon>
    </lineage>
</organism>
<name>A0A822Z134_NELNU</name>
<comment type="caution">
    <text evidence="1">The sequence shown here is derived from an EMBL/GenBank/DDBJ whole genome shotgun (WGS) entry which is preliminary data.</text>
</comment>
<accession>A0A822Z134</accession>
<dbReference type="Proteomes" id="UP000607653">
    <property type="component" value="Unassembled WGS sequence"/>
</dbReference>
<keyword evidence="2" id="KW-1185">Reference proteome</keyword>
<reference evidence="1 2" key="1">
    <citation type="journal article" date="2020" name="Mol. Biol. Evol.">
        <title>Distinct Expression and Methylation Patterns for Genes with Different Fates following a Single Whole-Genome Duplication in Flowering Plants.</title>
        <authorList>
            <person name="Shi T."/>
            <person name="Rahmani R.S."/>
            <person name="Gugger P.F."/>
            <person name="Wang M."/>
            <person name="Li H."/>
            <person name="Zhang Y."/>
            <person name="Li Z."/>
            <person name="Wang Q."/>
            <person name="Van de Peer Y."/>
            <person name="Marchal K."/>
            <person name="Chen J."/>
        </authorList>
    </citation>
    <scope>NUCLEOTIDE SEQUENCE [LARGE SCALE GENOMIC DNA]</scope>
    <source>
        <tissue evidence="1">Leaf</tissue>
    </source>
</reference>
<evidence type="ECO:0000313" key="1">
    <source>
        <dbReference type="EMBL" id="DAD38702.1"/>
    </source>
</evidence>
<protein>
    <submittedName>
        <fullName evidence="1">Uncharacterized protein</fullName>
    </submittedName>
</protein>
<sequence length="109" mass="11756">MGQCGELQSCIQEKALEGIKGGSVVPRAEVGGSVFQGCQSVQGLRATQEGSADFVNLSYLEGFKLYKGQVFLVIPNFDVNILDPFTVLRQDEVSQKEVEDAQETIVDGA</sequence>
<dbReference type="AlphaFoldDB" id="A0A822Z134"/>
<evidence type="ECO:0000313" key="2">
    <source>
        <dbReference type="Proteomes" id="UP000607653"/>
    </source>
</evidence>